<dbReference type="Gene3D" id="1.10.4030.10">
    <property type="entry name" value="Porin chaperone SurA, peptide-binding domain"/>
    <property type="match status" value="1"/>
</dbReference>
<dbReference type="AlphaFoldDB" id="A0A291QRL8"/>
<keyword evidence="1" id="KW-0732">Signal</keyword>
<dbReference type="EMBL" id="CP023777">
    <property type="protein sequence ID" value="ATL46484.1"/>
    <property type="molecule type" value="Genomic_DNA"/>
</dbReference>
<protein>
    <submittedName>
        <fullName evidence="4">Peptidylprolyl isomerase</fullName>
    </submittedName>
</protein>
<dbReference type="PANTHER" id="PTHR47637">
    <property type="entry name" value="CHAPERONE SURA"/>
    <property type="match status" value="1"/>
</dbReference>
<dbReference type="InterPro" id="IPR046357">
    <property type="entry name" value="PPIase_dom_sf"/>
</dbReference>
<evidence type="ECO:0000313" key="5">
    <source>
        <dbReference type="Proteomes" id="UP000220133"/>
    </source>
</evidence>
<feature type="domain" description="PpiC" evidence="3">
    <location>
        <begin position="172"/>
        <end position="294"/>
    </location>
</feature>
<evidence type="ECO:0000313" key="4">
    <source>
        <dbReference type="EMBL" id="ATL46484.1"/>
    </source>
</evidence>
<dbReference type="InterPro" id="IPR000297">
    <property type="entry name" value="PPIase_PpiC"/>
</dbReference>
<keyword evidence="5" id="KW-1185">Reference proteome</keyword>
<dbReference type="PROSITE" id="PS50198">
    <property type="entry name" value="PPIC_PPIASE_2"/>
    <property type="match status" value="2"/>
</dbReference>
<feature type="domain" description="PpiC" evidence="3">
    <location>
        <begin position="297"/>
        <end position="396"/>
    </location>
</feature>
<gene>
    <name evidence="4" type="ORF">COR50_04445</name>
</gene>
<keyword evidence="2 4" id="KW-0413">Isomerase</keyword>
<dbReference type="Gene3D" id="3.10.50.40">
    <property type="match status" value="2"/>
</dbReference>
<dbReference type="Pfam" id="PF00639">
    <property type="entry name" value="Rotamase"/>
    <property type="match status" value="2"/>
</dbReference>
<dbReference type="InterPro" id="IPR027304">
    <property type="entry name" value="Trigger_fact/SurA_dom_sf"/>
</dbReference>
<proteinExistence type="predicted"/>
<evidence type="ECO:0000259" key="3">
    <source>
        <dbReference type="PROSITE" id="PS50198"/>
    </source>
</evidence>
<organism evidence="4 5">
    <name type="scientific">Chitinophaga caeni</name>
    <dbReference type="NCBI Taxonomy" id="2029983"/>
    <lineage>
        <taxon>Bacteria</taxon>
        <taxon>Pseudomonadati</taxon>
        <taxon>Bacteroidota</taxon>
        <taxon>Chitinophagia</taxon>
        <taxon>Chitinophagales</taxon>
        <taxon>Chitinophagaceae</taxon>
        <taxon>Chitinophaga</taxon>
    </lineage>
</organism>
<sequence length="477" mass="54172">MGRLCAAYFLLVILESYSNIMKKILILSAFALLSVTSAMAQVRYVADKIVAKVNDKIILKSDVESQVVEMERNGHAPATAACEALEGMIAQKVLVLQAERDSLPISESDVDGQIENRIRYILGQYGGDRQKMEEITGYTVYQMKERFREPIREAILAKAMRDKIFNAVKVTPTEVRQNHESIPQDSLPFYESELEIGQVVIFPKASKDMEKYAIERLMDFKQRVENKEAEFSTLANLYSEDPSVKMNGGIISIARSERDNFDPEFAAAAFRLREGEISSPVKSQFGYHLIKMLKRQGDNIVIQHILLKANIMKSDKEAAIEKLDSVRTLVLEKKISFDKAVADNSDDPMAKFNGGMIQDPQTGSTFITIDQMNDPSMQDIVLMIDTMKAGDISKPVSFEEQGREGVRIIYLKTRTKPHRENMVDDYSRIQERTLVIKQQDALKKWLIQNIPTFYVHVENEYANCGQIKEWVAAMAKQ</sequence>
<dbReference type="PROSITE" id="PS01096">
    <property type="entry name" value="PPIC_PPIASE_1"/>
    <property type="match status" value="1"/>
</dbReference>
<dbReference type="InterPro" id="IPR023058">
    <property type="entry name" value="PPIase_PpiC_CS"/>
</dbReference>
<dbReference type="InterPro" id="IPR050280">
    <property type="entry name" value="OMP_Chaperone_SurA"/>
</dbReference>
<name>A0A291QRL8_9BACT</name>
<reference evidence="4 5" key="1">
    <citation type="submission" date="2017-10" db="EMBL/GenBank/DDBJ databases">
        <title>Paenichitinophaga pekingensis gen. nov., sp. nov., isolated from activated sludge.</title>
        <authorList>
            <person name="Jin D."/>
            <person name="Kong X."/>
            <person name="Deng Y."/>
            <person name="Bai Z."/>
        </authorList>
    </citation>
    <scope>NUCLEOTIDE SEQUENCE [LARGE SCALE GENOMIC DNA]</scope>
    <source>
        <strain evidence="4 5">13</strain>
    </source>
</reference>
<dbReference type="Proteomes" id="UP000220133">
    <property type="component" value="Chromosome"/>
</dbReference>
<evidence type="ECO:0000256" key="2">
    <source>
        <dbReference type="PROSITE-ProRule" id="PRU00278"/>
    </source>
</evidence>
<accession>A0A291QRL8</accession>
<dbReference type="SUPFAM" id="SSF109998">
    <property type="entry name" value="Triger factor/SurA peptide-binding domain-like"/>
    <property type="match status" value="1"/>
</dbReference>
<evidence type="ECO:0000256" key="1">
    <source>
        <dbReference type="ARBA" id="ARBA00022729"/>
    </source>
</evidence>
<dbReference type="PANTHER" id="PTHR47637:SF1">
    <property type="entry name" value="CHAPERONE SURA"/>
    <property type="match status" value="1"/>
</dbReference>
<dbReference type="GO" id="GO:0003755">
    <property type="term" value="F:peptidyl-prolyl cis-trans isomerase activity"/>
    <property type="evidence" value="ECO:0007669"/>
    <property type="project" value="UniProtKB-KW"/>
</dbReference>
<keyword evidence="2" id="KW-0697">Rotamase</keyword>
<dbReference type="SUPFAM" id="SSF54534">
    <property type="entry name" value="FKBP-like"/>
    <property type="match status" value="2"/>
</dbReference>
<dbReference type="KEGG" id="cbae:COR50_04445"/>